<keyword evidence="5" id="KW-1185">Reference proteome</keyword>
<dbReference type="PANTHER" id="PTHR22775:SF3">
    <property type="entry name" value="SORTING NEXIN-13"/>
    <property type="match status" value="1"/>
</dbReference>
<comment type="caution">
    <text evidence="4">The sequence shown here is derived from an EMBL/GenBank/DDBJ whole genome shotgun (WGS) entry which is preliminary data.</text>
</comment>
<dbReference type="OrthoDB" id="5582218at2759"/>
<accession>A0A8S3T249</accession>
<reference evidence="4" key="1">
    <citation type="submission" date="2021-03" db="EMBL/GenBank/DDBJ databases">
        <authorList>
            <person name="Bekaert M."/>
        </authorList>
    </citation>
    <scope>NUCLEOTIDE SEQUENCE</scope>
</reference>
<gene>
    <name evidence="4" type="ORF">MEDL_38157</name>
</gene>
<evidence type="ECO:0000313" key="5">
    <source>
        <dbReference type="Proteomes" id="UP000683360"/>
    </source>
</evidence>
<feature type="domain" description="PX" evidence="2">
    <location>
        <begin position="300"/>
        <end position="405"/>
    </location>
</feature>
<dbReference type="InterPro" id="IPR001683">
    <property type="entry name" value="PX_dom"/>
</dbReference>
<evidence type="ECO:0000259" key="2">
    <source>
        <dbReference type="PROSITE" id="PS50195"/>
    </source>
</evidence>
<protein>
    <submittedName>
        <fullName evidence="4">SNX19</fullName>
    </submittedName>
</protein>
<dbReference type="PANTHER" id="PTHR22775">
    <property type="entry name" value="SORTING NEXIN"/>
    <property type="match status" value="1"/>
</dbReference>
<dbReference type="InterPro" id="IPR036871">
    <property type="entry name" value="PX_dom_sf"/>
</dbReference>
<sequence length="405" mass="46376">MVKGFDPHIDVLTEYDKVLRDGIINFAYKLKKVDPSDLVKEICLNGCHHLRTLQTSRDKYKIQPRRRLSSGRRDSGSLSSLNRRYASVEEAICDIILNKAFSGIFLNSQVLNYILSEILTCNVLLPVLDLLSEPDFIYEKIIFILSDEALDIPVDEEDFVEEVNETFQIGDNQYYHDSSDNTSKHLGLRNENPPDTIENQTASSINFSPISQNSATEINCDEKFVPVIPMALIEPAATFSVSDSGPPSPMETGSPVHRLNEMKASQPDFFLSCSDDDKPDIPDPYMNSLEIIDTKPAIFLDVCIIDSEIRNESRSNSQFVLYVMQYDALYWVEAEKEPVLRTRQAKRRHREFINLHSRLEDNTLYKKSLKGVKGPKRWQTLPFGNLNKKSIEDRRKNLETYLKVI</sequence>
<dbReference type="Gene3D" id="3.30.1520.10">
    <property type="entry name" value="Phox-like domain"/>
    <property type="match status" value="1"/>
</dbReference>
<organism evidence="4 5">
    <name type="scientific">Mytilus edulis</name>
    <name type="common">Blue mussel</name>
    <dbReference type="NCBI Taxonomy" id="6550"/>
    <lineage>
        <taxon>Eukaryota</taxon>
        <taxon>Metazoa</taxon>
        <taxon>Spiralia</taxon>
        <taxon>Lophotrochozoa</taxon>
        <taxon>Mollusca</taxon>
        <taxon>Bivalvia</taxon>
        <taxon>Autobranchia</taxon>
        <taxon>Pteriomorphia</taxon>
        <taxon>Mytilida</taxon>
        <taxon>Mytiloidea</taxon>
        <taxon>Mytilidae</taxon>
        <taxon>Mytilinae</taxon>
        <taxon>Mytilus</taxon>
    </lineage>
</organism>
<dbReference type="Pfam" id="PF02194">
    <property type="entry name" value="PXA"/>
    <property type="match status" value="1"/>
</dbReference>
<dbReference type="SUPFAM" id="SSF64268">
    <property type="entry name" value="PX domain"/>
    <property type="match status" value="1"/>
</dbReference>
<evidence type="ECO:0000259" key="3">
    <source>
        <dbReference type="PROSITE" id="PS51207"/>
    </source>
</evidence>
<dbReference type="Proteomes" id="UP000683360">
    <property type="component" value="Unassembled WGS sequence"/>
</dbReference>
<dbReference type="AlphaFoldDB" id="A0A8S3T249"/>
<dbReference type="EMBL" id="CAJPWZ010001830">
    <property type="protein sequence ID" value="CAG2225008.1"/>
    <property type="molecule type" value="Genomic_DNA"/>
</dbReference>
<feature type="region of interest" description="Disordered" evidence="1">
    <location>
        <begin position="172"/>
        <end position="201"/>
    </location>
</feature>
<name>A0A8S3T249_MYTED</name>
<proteinExistence type="predicted"/>
<dbReference type="PROSITE" id="PS51207">
    <property type="entry name" value="PXA"/>
    <property type="match status" value="1"/>
</dbReference>
<feature type="domain" description="PXA" evidence="3">
    <location>
        <begin position="1"/>
        <end position="149"/>
    </location>
</feature>
<dbReference type="GO" id="GO:0035091">
    <property type="term" value="F:phosphatidylinositol binding"/>
    <property type="evidence" value="ECO:0007669"/>
    <property type="project" value="InterPro"/>
</dbReference>
<evidence type="ECO:0000256" key="1">
    <source>
        <dbReference type="SAM" id="MobiDB-lite"/>
    </source>
</evidence>
<dbReference type="Pfam" id="PF00787">
    <property type="entry name" value="PX"/>
    <property type="match status" value="1"/>
</dbReference>
<evidence type="ECO:0000313" key="4">
    <source>
        <dbReference type="EMBL" id="CAG2225008.1"/>
    </source>
</evidence>
<dbReference type="PROSITE" id="PS50195">
    <property type="entry name" value="PX"/>
    <property type="match status" value="1"/>
</dbReference>
<dbReference type="InterPro" id="IPR003114">
    <property type="entry name" value="Phox_assoc"/>
</dbReference>